<accession>A0A4U6TUG1</accession>
<feature type="compositionally biased region" description="Low complexity" evidence="1">
    <location>
        <begin position="26"/>
        <end position="39"/>
    </location>
</feature>
<evidence type="ECO:0000313" key="3">
    <source>
        <dbReference type="Proteomes" id="UP000298652"/>
    </source>
</evidence>
<feature type="region of interest" description="Disordered" evidence="1">
    <location>
        <begin position="24"/>
        <end position="67"/>
    </location>
</feature>
<dbReference type="EMBL" id="CM016558">
    <property type="protein sequence ID" value="TKW04763.1"/>
    <property type="molecule type" value="Genomic_DNA"/>
</dbReference>
<dbReference type="OMA" id="NACKKET"/>
<dbReference type="PANTHER" id="PTHR34950:SF7">
    <property type="match status" value="1"/>
</dbReference>
<dbReference type="Proteomes" id="UP000298652">
    <property type="component" value="Chromosome 7"/>
</dbReference>
<sequence>MASMISGDFAEAYVRKNACKKETGMAEANAAAVDGSSAAQGEKKAGDGASGKKTTTGEAGVKGDGGLFGLIKKKVHPKAGGRGASSSSS</sequence>
<proteinExistence type="predicted"/>
<organism evidence="2 3">
    <name type="scientific">Setaria viridis</name>
    <name type="common">Green bristlegrass</name>
    <name type="synonym">Setaria italica subsp. viridis</name>
    <dbReference type="NCBI Taxonomy" id="4556"/>
    <lineage>
        <taxon>Eukaryota</taxon>
        <taxon>Viridiplantae</taxon>
        <taxon>Streptophyta</taxon>
        <taxon>Embryophyta</taxon>
        <taxon>Tracheophyta</taxon>
        <taxon>Spermatophyta</taxon>
        <taxon>Magnoliopsida</taxon>
        <taxon>Liliopsida</taxon>
        <taxon>Poales</taxon>
        <taxon>Poaceae</taxon>
        <taxon>PACMAD clade</taxon>
        <taxon>Panicoideae</taxon>
        <taxon>Panicodae</taxon>
        <taxon>Paniceae</taxon>
        <taxon>Cenchrinae</taxon>
        <taxon>Setaria</taxon>
    </lineage>
</organism>
<name>A0A4U6TUG1_SETVI</name>
<reference evidence="2" key="1">
    <citation type="submission" date="2019-03" db="EMBL/GenBank/DDBJ databases">
        <title>WGS assembly of Setaria viridis.</title>
        <authorList>
            <person name="Huang P."/>
            <person name="Jenkins J."/>
            <person name="Grimwood J."/>
            <person name="Barry K."/>
            <person name="Healey A."/>
            <person name="Mamidi S."/>
            <person name="Sreedasyam A."/>
            <person name="Shu S."/>
            <person name="Feldman M."/>
            <person name="Wu J."/>
            <person name="Yu Y."/>
            <person name="Chen C."/>
            <person name="Johnson J."/>
            <person name="Rokhsar D."/>
            <person name="Baxter I."/>
            <person name="Schmutz J."/>
            <person name="Brutnell T."/>
            <person name="Kellogg E."/>
        </authorList>
    </citation>
    <scope>NUCLEOTIDE SEQUENCE [LARGE SCALE GENOMIC DNA]</scope>
</reference>
<keyword evidence="3" id="KW-1185">Reference proteome</keyword>
<protein>
    <submittedName>
        <fullName evidence="2">Uncharacterized protein</fullName>
    </submittedName>
</protein>
<evidence type="ECO:0000313" key="2">
    <source>
        <dbReference type="EMBL" id="TKW04763.1"/>
    </source>
</evidence>
<dbReference type="PANTHER" id="PTHR34950">
    <property type="entry name" value="OS04G0457400 PROTEIN"/>
    <property type="match status" value="1"/>
</dbReference>
<gene>
    <name evidence="2" type="ORF">SEVIR_7G130300v2</name>
</gene>
<dbReference type="Gramene" id="TKW04763">
    <property type="protein sequence ID" value="TKW04763"/>
    <property type="gene ID" value="SEVIR_7G130300v2"/>
</dbReference>
<evidence type="ECO:0000256" key="1">
    <source>
        <dbReference type="SAM" id="MobiDB-lite"/>
    </source>
</evidence>
<dbReference type="AlphaFoldDB" id="A0A4U6TUG1"/>